<accession>A0A0P0LI40</accession>
<dbReference type="EMBL" id="WDAY01000068">
    <property type="protein sequence ID" value="KAB6555649.1"/>
    <property type="molecule type" value="Genomic_DNA"/>
</dbReference>
<name>A0A0P0LI40_PHOVU</name>
<dbReference type="Proteomes" id="UP000441522">
    <property type="component" value="Unassembled WGS sequence"/>
</dbReference>
<dbReference type="EMBL" id="CYZI01000014">
    <property type="protein sequence ID" value="CUO63737.1"/>
    <property type="molecule type" value="Genomic_DNA"/>
</dbReference>
<dbReference type="EMBL" id="WCXA01000023">
    <property type="protein sequence ID" value="KAB3861342.1"/>
    <property type="molecule type" value="Genomic_DNA"/>
</dbReference>
<evidence type="ECO:0000313" key="6">
    <source>
        <dbReference type="EMBL" id="MBU9138786.1"/>
    </source>
</evidence>
<dbReference type="Proteomes" id="UP000061587">
    <property type="component" value="Chromosome"/>
</dbReference>
<dbReference type="AlphaFoldDB" id="A0A0P0LI40"/>
<evidence type="ECO:0000313" key="10">
    <source>
        <dbReference type="Proteomes" id="UP000441522"/>
    </source>
</evidence>
<reference evidence="6" key="5">
    <citation type="submission" date="2021-06" db="EMBL/GenBank/DDBJ databases">
        <title>Collection of gut derived symbiotic bacterial strains cultured from healthy donors.</title>
        <authorList>
            <person name="Lin H."/>
            <person name="Littmann E."/>
            <person name="Pamer E.G."/>
        </authorList>
    </citation>
    <scope>NUCLEOTIDE SEQUENCE</scope>
    <source>
        <strain evidence="6">MSK.6.33</strain>
    </source>
</reference>
<dbReference type="Proteomes" id="UP000736888">
    <property type="component" value="Unassembled WGS sequence"/>
</dbReference>
<evidence type="ECO:0000313" key="9">
    <source>
        <dbReference type="Proteomes" id="UP000437431"/>
    </source>
</evidence>
<dbReference type="Proteomes" id="UP000470332">
    <property type="component" value="Unassembled WGS sequence"/>
</dbReference>
<evidence type="ECO:0000313" key="11">
    <source>
        <dbReference type="Proteomes" id="UP000470332"/>
    </source>
</evidence>
<sequence length="177" mass="21081">MQSDSRRNMRKQFFDEVERMYQVNKDPKDDVFYYHPNEDRIVLSHALFWSMTHALEKPFRHNKCFLLLRQYQGEMLTAYLTESDEYIELLRYCNILFNALPYQLGHDKREGKAVKASNRLIAIAVVASGYGGDMDEDLADELLDDMDFFFNKVCCRKIERMILHLNKLVEEELCRFS</sequence>
<organism evidence="1 7">
    <name type="scientific">Phocaeicola vulgatus</name>
    <name type="common">Bacteroides vulgatus</name>
    <dbReference type="NCBI Taxonomy" id="821"/>
    <lineage>
        <taxon>Bacteria</taxon>
        <taxon>Pseudomonadati</taxon>
        <taxon>Bacteroidota</taxon>
        <taxon>Bacteroidia</taxon>
        <taxon>Bacteroidales</taxon>
        <taxon>Bacteroidaceae</taxon>
        <taxon>Phocaeicola</taxon>
    </lineage>
</organism>
<reference evidence="2 8" key="1">
    <citation type="submission" date="2015-09" db="EMBL/GenBank/DDBJ databases">
        <authorList>
            <consortium name="Pathogen Informatics"/>
        </authorList>
    </citation>
    <scope>NUCLEOTIDE SEQUENCE [LARGE SCALE GENOMIC DNA]</scope>
    <source>
        <strain evidence="2 8">2789STDY5834842</strain>
    </source>
</reference>
<evidence type="ECO:0000313" key="5">
    <source>
        <dbReference type="EMBL" id="KAB6555649.1"/>
    </source>
</evidence>
<evidence type="ECO:0000313" key="3">
    <source>
        <dbReference type="EMBL" id="KAB3857584.1"/>
    </source>
</evidence>
<reference evidence="7" key="2">
    <citation type="submission" date="2015-10" db="EMBL/GenBank/DDBJ databases">
        <title>Extensive mobilome-driven genome diversification in gut-associated Bacteroides vulgatus mpk.</title>
        <authorList>
            <person name="Beier S."/>
            <person name="Lange A."/>
            <person name="Huson D.H."/>
            <person name="Frick J.-S."/>
            <person name="Autenrieth I.B."/>
        </authorList>
    </citation>
    <scope>NUCLEOTIDE SEQUENCE [LARGE SCALE GENOMIC DNA]</scope>
    <source>
        <strain evidence="7">mpk</strain>
    </source>
</reference>
<proteinExistence type="predicted"/>
<dbReference type="PATRIC" id="fig|821.40.peg.3094"/>
<dbReference type="EMBL" id="CP013020">
    <property type="protein sequence ID" value="ALK85173.1"/>
    <property type="molecule type" value="Genomic_DNA"/>
</dbReference>
<evidence type="ECO:0000313" key="7">
    <source>
        <dbReference type="Proteomes" id="UP000061587"/>
    </source>
</evidence>
<gene>
    <name evidence="1" type="ORF">BvMPK_2581</name>
    <name evidence="2" type="ORF">ERS852457_02411</name>
    <name evidence="3" type="ORF">GAS29_07460</name>
    <name evidence="4" type="ORF">GAS37_12135</name>
    <name evidence="5" type="ORF">GAY79_20620</name>
    <name evidence="6" type="ORF">KTG10_08495</name>
</gene>
<evidence type="ECO:0000313" key="4">
    <source>
        <dbReference type="EMBL" id="KAB3861342.1"/>
    </source>
</evidence>
<protein>
    <submittedName>
        <fullName evidence="1">Uncharacterized protein</fullName>
    </submittedName>
</protein>
<dbReference type="EMBL" id="WCWW01000013">
    <property type="protein sequence ID" value="KAB3857584.1"/>
    <property type="molecule type" value="Genomic_DNA"/>
</dbReference>
<reference evidence="1 7" key="3">
    <citation type="journal article" date="2016" name="Genome Biol. Evol.">
        <title>Extensive mobilome-driven genome diversification in mouse gut-associated Bacteroides vulgatus mpk.</title>
        <authorList>
            <person name="Lange A."/>
            <person name="Beier S."/>
            <person name="Steimle A."/>
            <person name="Autenrieth I.B."/>
            <person name="Huson D.H."/>
            <person name="Frick J.S."/>
        </authorList>
    </citation>
    <scope>NUCLEOTIDE SEQUENCE [LARGE SCALE GENOMIC DNA]</scope>
    <source>
        <strain evidence="7">mpk</strain>
        <strain evidence="1">Mpk</strain>
    </source>
</reference>
<dbReference type="Proteomes" id="UP000437431">
    <property type="component" value="Unassembled WGS sequence"/>
</dbReference>
<evidence type="ECO:0000313" key="1">
    <source>
        <dbReference type="EMBL" id="ALK85173.1"/>
    </source>
</evidence>
<dbReference type="Proteomes" id="UP000095333">
    <property type="component" value="Unassembled WGS sequence"/>
</dbReference>
<evidence type="ECO:0000313" key="2">
    <source>
        <dbReference type="EMBL" id="CUO63737.1"/>
    </source>
</evidence>
<reference evidence="9 10" key="4">
    <citation type="journal article" date="2019" name="Nat. Med.">
        <title>A library of human gut bacterial isolates paired with longitudinal multiomics data enables mechanistic microbiome research.</title>
        <authorList>
            <person name="Poyet M."/>
            <person name="Groussin M."/>
            <person name="Gibbons S.M."/>
            <person name="Avila-Pacheco J."/>
            <person name="Jiang X."/>
            <person name="Kearney S.M."/>
            <person name="Perrotta A.R."/>
            <person name="Berdy B."/>
            <person name="Zhao S."/>
            <person name="Lieberman T.D."/>
            <person name="Swanson P.K."/>
            <person name="Smith M."/>
            <person name="Roesemann S."/>
            <person name="Alexander J.E."/>
            <person name="Rich S.A."/>
            <person name="Livny J."/>
            <person name="Vlamakis H."/>
            <person name="Clish C."/>
            <person name="Bullock K."/>
            <person name="Deik A."/>
            <person name="Scott J."/>
            <person name="Pierce K.A."/>
            <person name="Xavier R.J."/>
            <person name="Alm E.J."/>
        </authorList>
    </citation>
    <scope>NUCLEOTIDE SEQUENCE [LARGE SCALE GENOMIC DNA]</scope>
    <source>
        <strain evidence="5 9">BIOML-A111</strain>
        <strain evidence="3 10">BIOML-A5</strain>
        <strain evidence="4 11">BIOML-A9</strain>
    </source>
</reference>
<dbReference type="EMBL" id="JAHPYS010000014">
    <property type="protein sequence ID" value="MBU9138786.1"/>
    <property type="molecule type" value="Genomic_DNA"/>
</dbReference>
<dbReference type="RefSeq" id="WP_134978248.1">
    <property type="nucleotide sequence ID" value="NZ_BAABYE010000001.1"/>
</dbReference>
<evidence type="ECO:0000313" key="8">
    <source>
        <dbReference type="Proteomes" id="UP000095333"/>
    </source>
</evidence>